<comment type="caution">
    <text evidence="8">The sequence shown here is derived from an EMBL/GenBank/DDBJ whole genome shotgun (WGS) entry which is preliminary data.</text>
</comment>
<keyword evidence="3 7" id="KW-0732">Signal</keyword>
<evidence type="ECO:0000256" key="4">
    <source>
        <dbReference type="ARBA" id="ARBA00023136"/>
    </source>
</evidence>
<dbReference type="PANTHER" id="PTHR30429">
    <property type="entry name" value="D-METHIONINE-BINDING LIPOPROTEIN METQ"/>
    <property type="match status" value="1"/>
</dbReference>
<keyword evidence="5" id="KW-0564">Palmitate</keyword>
<evidence type="ECO:0000313" key="8">
    <source>
        <dbReference type="EMBL" id="MDY7228244.1"/>
    </source>
</evidence>
<evidence type="ECO:0000256" key="5">
    <source>
        <dbReference type="ARBA" id="ARBA00023139"/>
    </source>
</evidence>
<keyword evidence="6" id="KW-0449">Lipoprotein</keyword>
<dbReference type="PIRSF" id="PIRSF002854">
    <property type="entry name" value="MetQ"/>
    <property type="match status" value="1"/>
</dbReference>
<dbReference type="Gene3D" id="3.40.190.10">
    <property type="entry name" value="Periplasmic binding protein-like II"/>
    <property type="match status" value="2"/>
</dbReference>
<proteinExistence type="inferred from homology"/>
<sequence>MLRSLLLLALATSSLASAQTRTLKVGVTAGPHAQILEVVARVAAREGVTVKIIEFNDYVQPNEALAAGELDANSFQHQPYLDQQNQDRGYRIVSIARTVTFPIGIYSRKHASLQQLPKGARVAIPNDPTNGGRVLKLLESEKLLRLRKGVGVGASVADVEGNPKQLEFVELDAAQLPRVLDDVDAAAINTNYALEAGLNPLKDALVREAAASPYANVIAARESERARPELQVLVRAYQSPEVKRFIEETFRGAVVPAWR</sequence>
<dbReference type="Proteomes" id="UP001291309">
    <property type="component" value="Unassembled WGS sequence"/>
</dbReference>
<feature type="signal peptide" evidence="7">
    <location>
        <begin position="1"/>
        <end position="18"/>
    </location>
</feature>
<dbReference type="EMBL" id="JAXIVS010000005">
    <property type="protein sequence ID" value="MDY7228244.1"/>
    <property type="molecule type" value="Genomic_DNA"/>
</dbReference>
<accession>A0ABU5H452</accession>
<evidence type="ECO:0000256" key="3">
    <source>
        <dbReference type="ARBA" id="ARBA00022729"/>
    </source>
</evidence>
<dbReference type="PANTHER" id="PTHR30429:SF1">
    <property type="entry name" value="D-METHIONINE-BINDING LIPOPROTEIN METQ-RELATED"/>
    <property type="match status" value="1"/>
</dbReference>
<protein>
    <submittedName>
        <fullName evidence="8">MetQ/NlpA family ABC transporter substrate-binding protein</fullName>
    </submittedName>
</protein>
<dbReference type="Pfam" id="PF03180">
    <property type="entry name" value="Lipoprotein_9"/>
    <property type="match status" value="1"/>
</dbReference>
<evidence type="ECO:0000256" key="6">
    <source>
        <dbReference type="ARBA" id="ARBA00023288"/>
    </source>
</evidence>
<organism evidence="8 9">
    <name type="scientific">Hyalangium rubrum</name>
    <dbReference type="NCBI Taxonomy" id="3103134"/>
    <lineage>
        <taxon>Bacteria</taxon>
        <taxon>Pseudomonadati</taxon>
        <taxon>Myxococcota</taxon>
        <taxon>Myxococcia</taxon>
        <taxon>Myxococcales</taxon>
        <taxon>Cystobacterineae</taxon>
        <taxon>Archangiaceae</taxon>
        <taxon>Hyalangium</taxon>
    </lineage>
</organism>
<gene>
    <name evidence="8" type="ORF">SYV04_17620</name>
</gene>
<dbReference type="NCBIfam" id="TIGR00363">
    <property type="entry name" value="MetQ/NlpA family lipoprotein"/>
    <property type="match status" value="1"/>
</dbReference>
<feature type="chain" id="PRO_5045608275" evidence="7">
    <location>
        <begin position="19"/>
        <end position="259"/>
    </location>
</feature>
<keyword evidence="9" id="KW-1185">Reference proteome</keyword>
<dbReference type="SUPFAM" id="SSF53850">
    <property type="entry name" value="Periplasmic binding protein-like II"/>
    <property type="match status" value="1"/>
</dbReference>
<evidence type="ECO:0000256" key="1">
    <source>
        <dbReference type="ARBA" id="ARBA00004635"/>
    </source>
</evidence>
<evidence type="ECO:0000256" key="7">
    <source>
        <dbReference type="SAM" id="SignalP"/>
    </source>
</evidence>
<dbReference type="InterPro" id="IPR004872">
    <property type="entry name" value="Lipoprotein_NlpA"/>
</dbReference>
<comment type="subcellular location">
    <subcellularLocation>
        <location evidence="1">Membrane</location>
        <topology evidence="1">Lipid-anchor</topology>
    </subcellularLocation>
</comment>
<dbReference type="RefSeq" id="WP_321546968.1">
    <property type="nucleotide sequence ID" value="NZ_JAXIVS010000005.1"/>
</dbReference>
<comment type="similarity">
    <text evidence="2">Belongs to the NlpA lipoprotein family.</text>
</comment>
<reference evidence="8 9" key="1">
    <citation type="submission" date="2023-12" db="EMBL/GenBank/DDBJ databases">
        <title>the genome sequence of Hyalangium sp. s54d21.</title>
        <authorList>
            <person name="Zhang X."/>
        </authorList>
    </citation>
    <scope>NUCLEOTIDE SEQUENCE [LARGE SCALE GENOMIC DNA]</scope>
    <source>
        <strain evidence="9">s54d21</strain>
    </source>
</reference>
<keyword evidence="4" id="KW-0472">Membrane</keyword>
<evidence type="ECO:0000313" key="9">
    <source>
        <dbReference type="Proteomes" id="UP001291309"/>
    </source>
</evidence>
<evidence type="ECO:0000256" key="2">
    <source>
        <dbReference type="ARBA" id="ARBA00008973"/>
    </source>
</evidence>
<name>A0ABU5H452_9BACT</name>